<organism evidence="2 3">
    <name type="scientific">Corynebacterium glyciniphilum AJ 3170</name>
    <dbReference type="NCBI Taxonomy" id="1404245"/>
    <lineage>
        <taxon>Bacteria</taxon>
        <taxon>Bacillati</taxon>
        <taxon>Actinomycetota</taxon>
        <taxon>Actinomycetes</taxon>
        <taxon>Mycobacteriales</taxon>
        <taxon>Corynebacteriaceae</taxon>
        <taxon>Corynebacterium</taxon>
    </lineage>
</organism>
<evidence type="ECO:0000313" key="3">
    <source>
        <dbReference type="Proteomes" id="UP000023703"/>
    </source>
</evidence>
<gene>
    <name evidence="2" type="ORF">CGLY_00620</name>
</gene>
<dbReference type="RefSeq" id="WP_038545158.1">
    <property type="nucleotide sequence ID" value="NZ_CP006842.1"/>
</dbReference>
<dbReference type="OrthoDB" id="581140at2"/>
<dbReference type="PANTHER" id="PTHR37489">
    <property type="entry name" value="DUF3500 DOMAIN-CONTAINING PROTEIN"/>
    <property type="match status" value="1"/>
</dbReference>
<protein>
    <submittedName>
        <fullName evidence="2">Putative secreted protein</fullName>
    </submittedName>
</protein>
<dbReference type="PANTHER" id="PTHR37489:SF1">
    <property type="entry name" value="DUF3500 DOMAIN-CONTAINING PROTEIN"/>
    <property type="match status" value="1"/>
</dbReference>
<feature type="compositionally biased region" description="Gly residues" evidence="1">
    <location>
        <begin position="401"/>
        <end position="423"/>
    </location>
</feature>
<dbReference type="EMBL" id="CP006842">
    <property type="protein sequence ID" value="AHW62572.1"/>
    <property type="molecule type" value="Genomic_DNA"/>
</dbReference>
<accession>X5DPI0</accession>
<dbReference type="KEGG" id="cgy:CGLY_00620"/>
<feature type="region of interest" description="Disordered" evidence="1">
    <location>
        <begin position="392"/>
        <end position="423"/>
    </location>
</feature>
<proteinExistence type="predicted"/>
<dbReference type="STRING" id="1404245.CGLY_00620"/>
<dbReference type="eggNOG" id="COG0715">
    <property type="taxonomic scope" value="Bacteria"/>
</dbReference>
<dbReference type="InterPro" id="IPR021889">
    <property type="entry name" value="DUF3500"/>
</dbReference>
<evidence type="ECO:0000313" key="2">
    <source>
        <dbReference type="EMBL" id="AHW62572.1"/>
    </source>
</evidence>
<dbReference type="AlphaFoldDB" id="X5DPI0"/>
<keyword evidence="3" id="KW-1185">Reference proteome</keyword>
<name>X5DPI0_9CORY</name>
<dbReference type="HOGENOM" id="CLU_033093_1_1_11"/>
<sequence>MTTPDTSLRRRILRRHTAWITATMMATGLVLGGCSSEADTATATSSATSAVSASLSEASTTSGTDAGTADTTSATISDTATAAQAFLDTLSGEQRETVLYDYDDETKTTSWSNFPVTFVERAGLNLTDLSEEQTTAALAVLENLLSDEAYETVSGIMGGDEYLLENSDSTEDSLGQYYIAFFGDPSDSSAFEVQFGGHHLGINATLDGSAGTVTFAPTHLGVQPAVYKDEDGNEVQPFDGIYTDAFAFYDSLTAEQQETLTSGDVSMCAPGDTCDFETGDGLTGADLDDDQRELLLDLIANWSEMADGESNAATRAEIAATLDDTVIAWSGETTYDMSTGDGISFSISGPNVYVAFQAQQGSAGADVDGVTTSGWGHVHTIYRDPTNDYAGSVEQQEASGMSGGPGGGPGGDGDGLGGGPDVL</sequence>
<evidence type="ECO:0000256" key="1">
    <source>
        <dbReference type="SAM" id="MobiDB-lite"/>
    </source>
</evidence>
<reference evidence="2 3" key="1">
    <citation type="journal article" date="2015" name="Int. J. Syst. Evol. Microbiol.">
        <title>Revisiting Corynebacterium glyciniphilum (ex Kubota et al., 1972) sp. nov., nom. rev., isolated from putrefied banana.</title>
        <authorList>
            <person name="Al-Dilaimi A."/>
            <person name="Bednarz H."/>
            <person name="Lomker A."/>
            <person name="Niehaus K."/>
            <person name="Kalinowski J."/>
            <person name="Ruckert C."/>
        </authorList>
    </citation>
    <scope>NUCLEOTIDE SEQUENCE [LARGE SCALE GENOMIC DNA]</scope>
    <source>
        <strain evidence="2">AJ 3170</strain>
    </source>
</reference>
<dbReference type="Pfam" id="PF12006">
    <property type="entry name" value="DUF3500"/>
    <property type="match status" value="1"/>
</dbReference>
<dbReference type="Proteomes" id="UP000023703">
    <property type="component" value="Chromosome"/>
</dbReference>